<proteinExistence type="predicted"/>
<comment type="caution">
    <text evidence="1">The sequence shown here is derived from an EMBL/GenBank/DDBJ whole genome shotgun (WGS) entry which is preliminary data.</text>
</comment>
<protein>
    <submittedName>
        <fullName evidence="1">Uncharacterized protein</fullName>
    </submittedName>
</protein>
<evidence type="ECO:0000313" key="2">
    <source>
        <dbReference type="Proteomes" id="UP000034789"/>
    </source>
</evidence>
<dbReference type="AlphaFoldDB" id="A0A0G2AZT0"/>
<feature type="non-terminal residue" evidence="1">
    <location>
        <position position="54"/>
    </location>
</feature>
<evidence type="ECO:0000313" key="1">
    <source>
        <dbReference type="EMBL" id="KKW47097.1"/>
    </source>
</evidence>
<dbReference type="EMBL" id="LCSD01000022">
    <property type="protein sequence ID" value="KKW47097.1"/>
    <property type="molecule type" value="Genomic_DNA"/>
</dbReference>
<dbReference type="Proteomes" id="UP000034789">
    <property type="component" value="Unassembled WGS sequence"/>
</dbReference>
<reference evidence="1 2" key="1">
    <citation type="journal article" date="2015" name="Nature">
        <title>rRNA introns, odd ribosomes, and small enigmatic genomes across a large radiation of phyla.</title>
        <authorList>
            <person name="Brown C.T."/>
            <person name="Hug L.A."/>
            <person name="Thomas B.C."/>
            <person name="Sharon I."/>
            <person name="Castelle C.J."/>
            <person name="Singh A."/>
            <person name="Wilkins M.J."/>
            <person name="Williams K.H."/>
            <person name="Banfield J.F."/>
        </authorList>
    </citation>
    <scope>NUCLEOTIDE SEQUENCE [LARGE SCALE GENOMIC DNA]</scope>
</reference>
<name>A0A0G2AZT0_9BACT</name>
<organism evidence="1 2">
    <name type="scientific">Candidatus Kaiserbacteria bacterium GW2011_GWA2_58_9</name>
    <dbReference type="NCBI Taxonomy" id="1618672"/>
    <lineage>
        <taxon>Bacteria</taxon>
        <taxon>Candidatus Kaiseribacteriota</taxon>
    </lineage>
</organism>
<gene>
    <name evidence="1" type="ORF">UY98_C0022G0001</name>
</gene>
<sequence length="54" mass="6088">MKEANDLGVLDLLEARVMRADGAHEFPGRLEHDDLVGALVCKSARRFRRSDRHG</sequence>
<accession>A0A0G2AZT0</accession>